<gene>
    <name evidence="1" type="ORF">NCTC10126_01045</name>
</gene>
<dbReference type="Proteomes" id="UP000280036">
    <property type="component" value="Unassembled WGS sequence"/>
</dbReference>
<sequence length="85" mass="9834">MDQFASIKTNIIEFANKLKNNVSSFVVKSIESLKTKADEKNLLIGSKMFNLNSRTERYNELTTKVANSRVIQHLYNTKILIHYLN</sequence>
<accession>A0A3P8KAV2</accession>
<organism evidence="1 2">
    <name type="scientific">Mycoplasmopsis caviae</name>
    <dbReference type="NCBI Taxonomy" id="55603"/>
    <lineage>
        <taxon>Bacteria</taxon>
        <taxon>Bacillati</taxon>
        <taxon>Mycoplasmatota</taxon>
        <taxon>Mycoplasmoidales</taxon>
        <taxon>Metamycoplasmataceae</taxon>
        <taxon>Mycoplasmopsis</taxon>
    </lineage>
</organism>
<dbReference type="RefSeq" id="WP_126118675.1">
    <property type="nucleotide sequence ID" value="NZ_UZVY01000005.1"/>
</dbReference>
<proteinExistence type="predicted"/>
<dbReference type="AlphaFoldDB" id="A0A3P8KAV2"/>
<name>A0A3P8KAV2_9BACT</name>
<protein>
    <submittedName>
        <fullName evidence="1">Uncharacterized protein</fullName>
    </submittedName>
</protein>
<reference evidence="1 2" key="1">
    <citation type="submission" date="2018-12" db="EMBL/GenBank/DDBJ databases">
        <authorList>
            <consortium name="Pathogen Informatics"/>
        </authorList>
    </citation>
    <scope>NUCLEOTIDE SEQUENCE [LARGE SCALE GENOMIC DNA]</scope>
    <source>
        <strain evidence="1 2">NCTC10126</strain>
    </source>
</reference>
<evidence type="ECO:0000313" key="1">
    <source>
        <dbReference type="EMBL" id="VDR42519.1"/>
    </source>
</evidence>
<evidence type="ECO:0000313" key="2">
    <source>
        <dbReference type="Proteomes" id="UP000280036"/>
    </source>
</evidence>
<dbReference type="EMBL" id="UZVY01000005">
    <property type="protein sequence ID" value="VDR42519.1"/>
    <property type="molecule type" value="Genomic_DNA"/>
</dbReference>